<evidence type="ECO:0000256" key="2">
    <source>
        <dbReference type="ARBA" id="ARBA00004760"/>
    </source>
</evidence>
<feature type="transmembrane region" description="Helical" evidence="13">
    <location>
        <begin position="533"/>
        <end position="554"/>
    </location>
</feature>
<comment type="subcellular location">
    <subcellularLocation>
        <location evidence="1">Membrane</location>
        <topology evidence="1">Multi-pass membrane protein</topology>
    </subcellularLocation>
</comment>
<keyword evidence="10 13" id="KW-1133">Transmembrane helix</keyword>
<reference evidence="15" key="1">
    <citation type="journal article" date="2012" name="Proc. Natl. Acad. Sci. U.S.A.">
        <title>Antigenic diversity is generated by distinct evolutionary mechanisms in African trypanosome species.</title>
        <authorList>
            <person name="Jackson A.P."/>
            <person name="Berry A."/>
            <person name="Aslett M."/>
            <person name="Allison H.C."/>
            <person name="Burton P."/>
            <person name="Vavrova-Anderson J."/>
            <person name="Brown R."/>
            <person name="Browne H."/>
            <person name="Corton N."/>
            <person name="Hauser H."/>
            <person name="Gamble J."/>
            <person name="Gilderthorp R."/>
            <person name="Marcello L."/>
            <person name="McQuillan J."/>
            <person name="Otto T.D."/>
            <person name="Quail M.A."/>
            <person name="Sanders M.J."/>
            <person name="van Tonder A."/>
            <person name="Ginger M.L."/>
            <person name="Field M.C."/>
            <person name="Barry J.D."/>
            <person name="Hertz-Fowler C."/>
            <person name="Berriman M."/>
        </authorList>
    </citation>
    <scope>NUCLEOTIDE SEQUENCE</scope>
    <source>
        <strain evidence="15">IL3000</strain>
    </source>
</reference>
<name>G0UM07_TRYCI</name>
<dbReference type="AlphaFoldDB" id="G0UM07"/>
<evidence type="ECO:0000313" key="15">
    <source>
        <dbReference type="EMBL" id="CCC90669.1"/>
    </source>
</evidence>
<dbReference type="InterPro" id="IPR038772">
    <property type="entry name" value="Sph/SMPD2-like"/>
</dbReference>
<keyword evidence="5 13" id="KW-0812">Transmembrane</keyword>
<sequence length="583" mass="64653">MAAELTVLTFNLWGIFNAEHRTARMIHFASKVKDYDIILLQEQFSESDFELICRHIPEGVRSTRYFRRYPTAFYGSGVAVISRFPIKSSFFHVFPLQGYPERVLHGDYYANKGVARLCVSVPCDPIAGSAAGNVACRDVIVYCTHLVAMYQVPQQLRDWRDELYLSVRLSQAISFANYVVATSRPCDPIIIGGDFNSALDSMEIRTLRLLLKIRGYNLHSALPVALSSCADMTEEERRENLARITYSHENMFTTAEGKLVSHGAYSLAQIDHLFVSHNTIRLCSYEDCPGAAPNYPFTQKVDGKESPCGVVVFTRNDEVTALSPRSRWSQFRSFFNKCCPAAGGQVTAGDRHAAEVKCPLSDHYGVAARLQLVTQDKDADEEFQATSQGGPAMLTTEEEESLLSVISFFELSMERLRQEYLTFLLLGIAAVIAVFFSVVYILRRSYVQMDVAHSTLEGIVSIFRGQGGSIKAEGGVAGHAVEESTSRVARFLHDRFYLGGAGWWPGSGAISRDAIDYRAIASSLVGGGGTDPLLLVIIILGPIFGVNCLLIALLNRMSYVKIIKDQVAELRSSFVKSSERNNK</sequence>
<dbReference type="Gene3D" id="3.60.10.10">
    <property type="entry name" value="Endonuclease/exonuclease/phosphatase"/>
    <property type="match status" value="1"/>
</dbReference>
<dbReference type="VEuPathDB" id="TriTrypDB:TcIL3000_5_4160"/>
<dbReference type="GO" id="GO:0016020">
    <property type="term" value="C:membrane"/>
    <property type="evidence" value="ECO:0007669"/>
    <property type="project" value="UniProtKB-SubCell"/>
</dbReference>
<accession>G0UM07</accession>
<keyword evidence="6" id="KW-0479">Metal-binding</keyword>
<proteinExistence type="inferred from homology"/>
<evidence type="ECO:0000256" key="5">
    <source>
        <dbReference type="ARBA" id="ARBA00022692"/>
    </source>
</evidence>
<dbReference type="InterPro" id="IPR005135">
    <property type="entry name" value="Endo/exonuclease/phosphatase"/>
</dbReference>
<keyword evidence="9" id="KW-0746">Sphingolipid metabolism</keyword>
<gene>
    <name evidence="15" type="ORF">TCIL3000_5_4160</name>
</gene>
<dbReference type="Pfam" id="PF03372">
    <property type="entry name" value="Exo_endo_phos"/>
    <property type="match status" value="1"/>
</dbReference>
<keyword evidence="12 13" id="KW-0472">Membrane</keyword>
<evidence type="ECO:0000256" key="1">
    <source>
        <dbReference type="ARBA" id="ARBA00004141"/>
    </source>
</evidence>
<evidence type="ECO:0000256" key="3">
    <source>
        <dbReference type="ARBA" id="ARBA00004991"/>
    </source>
</evidence>
<comment type="pathway">
    <text evidence="3">Sphingolipid metabolism.</text>
</comment>
<dbReference type="GO" id="GO:0004767">
    <property type="term" value="F:sphingomyelin phosphodiesterase activity"/>
    <property type="evidence" value="ECO:0007669"/>
    <property type="project" value="InterPro"/>
</dbReference>
<evidence type="ECO:0000256" key="8">
    <source>
        <dbReference type="ARBA" id="ARBA00022842"/>
    </source>
</evidence>
<dbReference type="SUPFAM" id="SSF56219">
    <property type="entry name" value="DNase I-like"/>
    <property type="match status" value="1"/>
</dbReference>
<protein>
    <submittedName>
        <fullName evidence="15">Putative sphingomyelin phosphodiesterase</fullName>
    </submittedName>
</protein>
<dbReference type="GO" id="GO:0046872">
    <property type="term" value="F:metal ion binding"/>
    <property type="evidence" value="ECO:0007669"/>
    <property type="project" value="UniProtKB-KW"/>
</dbReference>
<dbReference type="PANTHER" id="PTHR16320">
    <property type="entry name" value="SPHINGOMYELINASE FAMILY MEMBER"/>
    <property type="match status" value="1"/>
</dbReference>
<keyword evidence="8" id="KW-0460">Magnesium</keyword>
<evidence type="ECO:0000256" key="12">
    <source>
        <dbReference type="ARBA" id="ARBA00023136"/>
    </source>
</evidence>
<keyword evidence="11" id="KW-0443">Lipid metabolism</keyword>
<dbReference type="GO" id="GO:0006665">
    <property type="term" value="P:sphingolipid metabolic process"/>
    <property type="evidence" value="ECO:0007669"/>
    <property type="project" value="UniProtKB-KW"/>
</dbReference>
<feature type="domain" description="Endonuclease/exonuclease/phosphatase" evidence="14">
    <location>
        <begin position="8"/>
        <end position="285"/>
    </location>
</feature>
<dbReference type="PANTHER" id="PTHR16320:SF24">
    <property type="entry name" value="PHOSPHODIESTERASE, PUTATIVE-RELATED"/>
    <property type="match status" value="1"/>
</dbReference>
<dbReference type="InterPro" id="IPR036691">
    <property type="entry name" value="Endo/exonu/phosph_ase_sf"/>
</dbReference>
<feature type="transmembrane region" description="Helical" evidence="13">
    <location>
        <begin position="420"/>
        <end position="442"/>
    </location>
</feature>
<evidence type="ECO:0000256" key="7">
    <source>
        <dbReference type="ARBA" id="ARBA00022801"/>
    </source>
</evidence>
<comment type="pathway">
    <text evidence="2">Lipid metabolism; sphingolipid metabolism.</text>
</comment>
<evidence type="ECO:0000256" key="4">
    <source>
        <dbReference type="ARBA" id="ARBA00006335"/>
    </source>
</evidence>
<dbReference type="EMBL" id="HE575318">
    <property type="protein sequence ID" value="CCC90669.1"/>
    <property type="molecule type" value="Genomic_DNA"/>
</dbReference>
<evidence type="ECO:0000256" key="6">
    <source>
        <dbReference type="ARBA" id="ARBA00022723"/>
    </source>
</evidence>
<evidence type="ECO:0000256" key="10">
    <source>
        <dbReference type="ARBA" id="ARBA00022989"/>
    </source>
</evidence>
<evidence type="ECO:0000256" key="9">
    <source>
        <dbReference type="ARBA" id="ARBA00022919"/>
    </source>
</evidence>
<evidence type="ECO:0000259" key="14">
    <source>
        <dbReference type="Pfam" id="PF03372"/>
    </source>
</evidence>
<evidence type="ECO:0000256" key="13">
    <source>
        <dbReference type="SAM" id="Phobius"/>
    </source>
</evidence>
<organism evidence="15">
    <name type="scientific">Trypanosoma congolense (strain IL3000)</name>
    <dbReference type="NCBI Taxonomy" id="1068625"/>
    <lineage>
        <taxon>Eukaryota</taxon>
        <taxon>Discoba</taxon>
        <taxon>Euglenozoa</taxon>
        <taxon>Kinetoplastea</taxon>
        <taxon>Metakinetoplastina</taxon>
        <taxon>Trypanosomatida</taxon>
        <taxon>Trypanosomatidae</taxon>
        <taxon>Trypanosoma</taxon>
        <taxon>Nannomonas</taxon>
    </lineage>
</organism>
<evidence type="ECO:0000256" key="11">
    <source>
        <dbReference type="ARBA" id="ARBA00023098"/>
    </source>
</evidence>
<keyword evidence="7" id="KW-0378">Hydrolase</keyword>
<comment type="similarity">
    <text evidence="4">Belongs to the neutral sphingomyelinase family.</text>
</comment>